<feature type="transmembrane region" description="Helical" evidence="7">
    <location>
        <begin position="64"/>
        <end position="84"/>
    </location>
</feature>
<comment type="similarity">
    <text evidence="7">Belongs to the inorganic phosphate transporter (PiT) (TC 2.A.20) family.</text>
</comment>
<dbReference type="GO" id="GO:0005315">
    <property type="term" value="F:phosphate transmembrane transporter activity"/>
    <property type="evidence" value="ECO:0007669"/>
    <property type="project" value="InterPro"/>
</dbReference>
<comment type="subcellular location">
    <subcellularLocation>
        <location evidence="1 7">Membrane</location>
        <topology evidence="1 7">Multi-pass membrane protein</topology>
    </subcellularLocation>
</comment>
<dbReference type="Pfam" id="PF01384">
    <property type="entry name" value="PHO4"/>
    <property type="match status" value="1"/>
</dbReference>
<dbReference type="PANTHER" id="PTHR11101:SF80">
    <property type="entry name" value="PHOSPHATE TRANSPORTER"/>
    <property type="match status" value="1"/>
</dbReference>
<gene>
    <name evidence="8" type="ORF">M427DRAFT_120434</name>
</gene>
<evidence type="ECO:0000256" key="7">
    <source>
        <dbReference type="RuleBase" id="RU363058"/>
    </source>
</evidence>
<dbReference type="InterPro" id="IPR001204">
    <property type="entry name" value="Phos_transporter"/>
</dbReference>
<keyword evidence="5 7" id="KW-1133">Transmembrane helix</keyword>
<dbReference type="EMBL" id="KQ965738">
    <property type="protein sequence ID" value="KXS19448.1"/>
    <property type="molecule type" value="Genomic_DNA"/>
</dbReference>
<reference evidence="8 9" key="1">
    <citation type="journal article" date="2015" name="Genome Biol. Evol.">
        <title>Phylogenomic analyses indicate that early fungi evolved digesting cell walls of algal ancestors of land plants.</title>
        <authorList>
            <person name="Chang Y."/>
            <person name="Wang S."/>
            <person name="Sekimoto S."/>
            <person name="Aerts A.L."/>
            <person name="Choi C."/>
            <person name="Clum A."/>
            <person name="LaButti K.M."/>
            <person name="Lindquist E.A."/>
            <person name="Yee Ngan C."/>
            <person name="Ohm R.A."/>
            <person name="Salamov A.A."/>
            <person name="Grigoriev I.V."/>
            <person name="Spatafora J.W."/>
            <person name="Berbee M.L."/>
        </authorList>
    </citation>
    <scope>NUCLEOTIDE SEQUENCE [LARGE SCALE GENOMIC DNA]</scope>
    <source>
        <strain evidence="8 9">JEL478</strain>
    </source>
</reference>
<evidence type="ECO:0000256" key="3">
    <source>
        <dbReference type="ARBA" id="ARBA00022592"/>
    </source>
</evidence>
<dbReference type="PANTHER" id="PTHR11101">
    <property type="entry name" value="PHOSPHATE TRANSPORTER"/>
    <property type="match status" value="1"/>
</dbReference>
<name>A0A139ARS8_GONPJ</name>
<evidence type="ECO:0000313" key="8">
    <source>
        <dbReference type="EMBL" id="KXS19448.1"/>
    </source>
</evidence>
<keyword evidence="4 7" id="KW-0812">Transmembrane</keyword>
<evidence type="ECO:0000256" key="4">
    <source>
        <dbReference type="ARBA" id="ARBA00022692"/>
    </source>
</evidence>
<keyword evidence="2 7" id="KW-0813">Transport</keyword>
<dbReference type="OMA" id="ITWVGYK"/>
<evidence type="ECO:0000256" key="2">
    <source>
        <dbReference type="ARBA" id="ARBA00022448"/>
    </source>
</evidence>
<comment type="function">
    <text evidence="7">Sodium-phosphate symporter.</text>
</comment>
<evidence type="ECO:0000313" key="9">
    <source>
        <dbReference type="Proteomes" id="UP000070544"/>
    </source>
</evidence>
<evidence type="ECO:0000256" key="6">
    <source>
        <dbReference type="ARBA" id="ARBA00023136"/>
    </source>
</evidence>
<sequence length="554" mass="60149">MPSATLPPCPDGFPRSSSMAPHDYTWLFVVGLIQAFVDAYGIGANDVANSFATAVASKTISLRTACIIATFAEFLGAVLLGRSTSETIRYGILQADLFGQQPEILMLGMWCALIGSSTWVLIATYNGFPVSTTHSIVGGIVGMGIAVFGVRSVAWGWNGVSKIVASWFISPAAAGLLASVIYLVIKYVVMSARNPFEMGLKTLPVFFFITIGINLFYILLKGAGNMTDPVDMPTAQKIGFFGGILLATLLCSLFSYFFYAPWLKRVLYEEEDLKIWQIPLTPFLGRQPPRKKSLTPWGEERMRAERAAAFVNMEDKPEESHGTTLYSPTDVWDAMARRRTVLGKAAAVFVHGTEVDVANHEAEKYRGLQEEAVKYDSRAEELYSFLQVFTCTFASFAHGSNDVANAIGPLALIYAVWSEGRCFSLRTVNVNVAPWMLAFGGVAIDIGLLTYGYNVMRALGNHITYHSPSRGFSMELGTSLTVLTASYLGIPVSTTHCITGATAGVGLCNGKLTALNWKLLAWCLFSWLVTLPIAGGIAGLLMASYVNAPVRVQV</sequence>
<dbReference type="OrthoDB" id="260807at2759"/>
<feature type="transmembrane region" description="Helical" evidence="7">
    <location>
        <begin position="240"/>
        <end position="259"/>
    </location>
</feature>
<evidence type="ECO:0000256" key="1">
    <source>
        <dbReference type="ARBA" id="ARBA00004141"/>
    </source>
</evidence>
<feature type="transmembrane region" description="Helical" evidence="7">
    <location>
        <begin position="24"/>
        <end position="43"/>
    </location>
</feature>
<keyword evidence="6 7" id="KW-0472">Membrane</keyword>
<dbReference type="GO" id="GO:0016020">
    <property type="term" value="C:membrane"/>
    <property type="evidence" value="ECO:0007669"/>
    <property type="project" value="UniProtKB-SubCell"/>
</dbReference>
<accession>A0A139ARS8</accession>
<dbReference type="AlphaFoldDB" id="A0A139ARS8"/>
<feature type="transmembrane region" description="Helical" evidence="7">
    <location>
        <begin position="163"/>
        <end position="188"/>
    </location>
</feature>
<dbReference type="GO" id="GO:0035435">
    <property type="term" value="P:phosphate ion transmembrane transport"/>
    <property type="evidence" value="ECO:0007669"/>
    <property type="project" value="TreeGrafter"/>
</dbReference>
<organism evidence="8 9">
    <name type="scientific">Gonapodya prolifera (strain JEL478)</name>
    <name type="common">Monoblepharis prolifera</name>
    <dbReference type="NCBI Taxonomy" id="1344416"/>
    <lineage>
        <taxon>Eukaryota</taxon>
        <taxon>Fungi</taxon>
        <taxon>Fungi incertae sedis</taxon>
        <taxon>Chytridiomycota</taxon>
        <taxon>Chytridiomycota incertae sedis</taxon>
        <taxon>Monoblepharidomycetes</taxon>
        <taxon>Monoblepharidales</taxon>
        <taxon>Gonapodyaceae</taxon>
        <taxon>Gonapodya</taxon>
    </lineage>
</organism>
<feature type="transmembrane region" description="Helical" evidence="7">
    <location>
        <begin position="519"/>
        <end position="546"/>
    </location>
</feature>
<feature type="transmembrane region" description="Helical" evidence="7">
    <location>
        <begin position="104"/>
        <end position="124"/>
    </location>
</feature>
<evidence type="ECO:0000256" key="5">
    <source>
        <dbReference type="ARBA" id="ARBA00022989"/>
    </source>
</evidence>
<feature type="transmembrane region" description="Helical" evidence="7">
    <location>
        <begin position="136"/>
        <end position="157"/>
    </location>
</feature>
<protein>
    <recommendedName>
        <fullName evidence="7">Phosphate transporter</fullName>
    </recommendedName>
</protein>
<keyword evidence="3 7" id="KW-0592">Phosphate transport</keyword>
<proteinExistence type="inferred from homology"/>
<keyword evidence="9" id="KW-1185">Reference proteome</keyword>
<feature type="transmembrane region" description="Helical" evidence="7">
    <location>
        <begin position="200"/>
        <end position="220"/>
    </location>
</feature>
<dbReference type="STRING" id="1344416.A0A139ARS8"/>
<dbReference type="Proteomes" id="UP000070544">
    <property type="component" value="Unassembled WGS sequence"/>
</dbReference>